<dbReference type="Pfam" id="PF16410">
    <property type="entry name" value="DUF5018"/>
    <property type="match status" value="1"/>
</dbReference>
<evidence type="ECO:0000259" key="2">
    <source>
        <dbReference type="Pfam" id="PF16410"/>
    </source>
</evidence>
<reference evidence="3" key="1">
    <citation type="submission" date="2020-10" db="EMBL/GenBank/DDBJ databases">
        <authorList>
            <person name="Gilroy R."/>
        </authorList>
    </citation>
    <scope>NUCLEOTIDE SEQUENCE</scope>
    <source>
        <strain evidence="3">D5-748</strain>
    </source>
</reference>
<keyword evidence="1" id="KW-0732">Signal</keyword>
<name>A0A9D9HC03_9BACT</name>
<feature type="signal peptide" evidence="1">
    <location>
        <begin position="1"/>
        <end position="22"/>
    </location>
</feature>
<feature type="domain" description="DUF5018" evidence="2">
    <location>
        <begin position="10"/>
        <end position="354"/>
    </location>
</feature>
<evidence type="ECO:0000313" key="4">
    <source>
        <dbReference type="Proteomes" id="UP000823619"/>
    </source>
</evidence>
<proteinExistence type="predicted"/>
<comment type="caution">
    <text evidence="3">The sequence shown here is derived from an EMBL/GenBank/DDBJ whole genome shotgun (WGS) entry which is preliminary data.</text>
</comment>
<organism evidence="3 4">
    <name type="scientific">Candidatus Cryptobacteroides merdavium</name>
    <dbReference type="NCBI Taxonomy" id="2840769"/>
    <lineage>
        <taxon>Bacteria</taxon>
        <taxon>Pseudomonadati</taxon>
        <taxon>Bacteroidota</taxon>
        <taxon>Bacteroidia</taxon>
        <taxon>Bacteroidales</taxon>
        <taxon>Candidatus Cryptobacteroides</taxon>
    </lineage>
</organism>
<dbReference type="PROSITE" id="PS51257">
    <property type="entry name" value="PROKAR_LIPOPROTEIN"/>
    <property type="match status" value="1"/>
</dbReference>
<reference evidence="3" key="2">
    <citation type="journal article" date="2021" name="PeerJ">
        <title>Extensive microbial diversity within the chicken gut microbiome revealed by metagenomics and culture.</title>
        <authorList>
            <person name="Gilroy R."/>
            <person name="Ravi A."/>
            <person name="Getino M."/>
            <person name="Pursley I."/>
            <person name="Horton D.L."/>
            <person name="Alikhan N.F."/>
            <person name="Baker D."/>
            <person name="Gharbi K."/>
            <person name="Hall N."/>
            <person name="Watson M."/>
            <person name="Adriaenssens E.M."/>
            <person name="Foster-Nyarko E."/>
            <person name="Jarju S."/>
            <person name="Secka A."/>
            <person name="Antonio M."/>
            <person name="Oren A."/>
            <person name="Chaudhuri R.R."/>
            <person name="La Ragione R."/>
            <person name="Hildebrand F."/>
            <person name="Pallen M.J."/>
        </authorList>
    </citation>
    <scope>NUCLEOTIDE SEQUENCE</scope>
    <source>
        <strain evidence="3">D5-748</strain>
    </source>
</reference>
<dbReference type="Proteomes" id="UP000823619">
    <property type="component" value="Unassembled WGS sequence"/>
</dbReference>
<dbReference type="EMBL" id="JADIMO010000125">
    <property type="protein sequence ID" value="MBO8445951.1"/>
    <property type="molecule type" value="Genomic_DNA"/>
</dbReference>
<dbReference type="InterPro" id="IPR032186">
    <property type="entry name" value="DUF5018"/>
</dbReference>
<dbReference type="AlphaFoldDB" id="A0A9D9HC03"/>
<feature type="chain" id="PRO_5038608000" evidence="1">
    <location>
        <begin position="23"/>
        <end position="562"/>
    </location>
</feature>
<sequence length="562" mass="60618">MKRNIIMTFALISLLASSCVKPEFVEPTATRQGLTSLEAIFTFGPYRDQTMGTLTISDDSQERFVIPVPWFFPETSDDETTLYMTKVRVRAILEPNYTLDPPLSILDLTKENWFTYTNPQGESRQICITGDRVKSAACDLQAFSINDPAIVGVIDASSRRVSLVSADDLSSCTATAQVSAHATISPDPSEPRSYNDPVEFTVTAHDGVTESVWTVVKEVPEKIDYGFNSTSVTQLFSFEPSSRISFPAYTETVYPSMAMIGSRLVVSFGNGTVPVYLNAITGVREGEINLGSASAGSVASDEGGNMLICNHAGAGETVNIWRTASVTDAPVLFHSFTNSTDIPMGYKMKVIGNIDADAQIVITNEGIADVTTSSRFTILTVRDGAVASVEVKDVTAAGLAWSAAPVNNTTVVPVSTDPADGYCLSYYSDNQLTWVRGDMTIGAQMSTDVAGEVANGNQNANTLDSKTFNNARYVAWLITSHFPMWGAGPKLYLYDMANPSSIVSNDAVLAYPSLEWYQQAAAGVAAGDVLIAPSADGFMMYIYYYDHNCGVIGGYSADCIKR</sequence>
<evidence type="ECO:0000313" key="3">
    <source>
        <dbReference type="EMBL" id="MBO8445951.1"/>
    </source>
</evidence>
<protein>
    <submittedName>
        <fullName evidence="3">DUF5018 domain-containing protein</fullName>
    </submittedName>
</protein>
<dbReference type="Gene3D" id="2.60.40.2340">
    <property type="match status" value="1"/>
</dbReference>
<accession>A0A9D9HC03</accession>
<gene>
    <name evidence="3" type="ORF">IAC23_09740</name>
</gene>
<evidence type="ECO:0000256" key="1">
    <source>
        <dbReference type="SAM" id="SignalP"/>
    </source>
</evidence>